<name>A0A151RIM9_CAJCA</name>
<feature type="domain" description="Reverse transcriptase Ty1/copia-type" evidence="1">
    <location>
        <begin position="51"/>
        <end position="125"/>
    </location>
</feature>
<evidence type="ECO:0000313" key="3">
    <source>
        <dbReference type="Proteomes" id="UP000075243"/>
    </source>
</evidence>
<protein>
    <submittedName>
        <fullName evidence="2">Retrovirus-related Pol polyprotein from transposon TNT 1-94</fullName>
    </submittedName>
</protein>
<dbReference type="EMBL" id="KQ483716">
    <property type="protein sequence ID" value="KYP42452.1"/>
    <property type="molecule type" value="Genomic_DNA"/>
</dbReference>
<evidence type="ECO:0000313" key="2">
    <source>
        <dbReference type="EMBL" id="KYP42452.1"/>
    </source>
</evidence>
<dbReference type="OMA" id="LYTELHI"/>
<organism evidence="2 3">
    <name type="scientific">Cajanus cajan</name>
    <name type="common">Pigeon pea</name>
    <name type="synonym">Cajanus indicus</name>
    <dbReference type="NCBI Taxonomy" id="3821"/>
    <lineage>
        <taxon>Eukaryota</taxon>
        <taxon>Viridiplantae</taxon>
        <taxon>Streptophyta</taxon>
        <taxon>Embryophyta</taxon>
        <taxon>Tracheophyta</taxon>
        <taxon>Spermatophyta</taxon>
        <taxon>Magnoliopsida</taxon>
        <taxon>eudicotyledons</taxon>
        <taxon>Gunneridae</taxon>
        <taxon>Pentapetalae</taxon>
        <taxon>rosids</taxon>
        <taxon>fabids</taxon>
        <taxon>Fabales</taxon>
        <taxon>Fabaceae</taxon>
        <taxon>Papilionoideae</taxon>
        <taxon>50 kb inversion clade</taxon>
        <taxon>NPAAA clade</taxon>
        <taxon>indigoferoid/millettioid clade</taxon>
        <taxon>Phaseoleae</taxon>
        <taxon>Cajanus</taxon>
    </lineage>
</organism>
<reference evidence="2" key="1">
    <citation type="journal article" date="2012" name="Nat. Biotechnol.">
        <title>Draft genome sequence of pigeonpea (Cajanus cajan), an orphan legume crop of resource-poor farmers.</title>
        <authorList>
            <person name="Varshney R.K."/>
            <person name="Chen W."/>
            <person name="Li Y."/>
            <person name="Bharti A.K."/>
            <person name="Saxena R.K."/>
            <person name="Schlueter J.A."/>
            <person name="Donoghue M.T."/>
            <person name="Azam S."/>
            <person name="Fan G."/>
            <person name="Whaley A.M."/>
            <person name="Farmer A.D."/>
            <person name="Sheridan J."/>
            <person name="Iwata A."/>
            <person name="Tuteja R."/>
            <person name="Penmetsa R.V."/>
            <person name="Wu W."/>
            <person name="Upadhyaya H.D."/>
            <person name="Yang S.P."/>
            <person name="Shah T."/>
            <person name="Saxena K.B."/>
            <person name="Michael T."/>
            <person name="McCombie W.R."/>
            <person name="Yang B."/>
            <person name="Zhang G."/>
            <person name="Yang H."/>
            <person name="Wang J."/>
            <person name="Spillane C."/>
            <person name="Cook D.R."/>
            <person name="May G.D."/>
            <person name="Xu X."/>
            <person name="Jackson S.A."/>
        </authorList>
    </citation>
    <scope>NUCLEOTIDE SEQUENCE [LARGE SCALE GENOMIC DNA]</scope>
</reference>
<dbReference type="InterPro" id="IPR013103">
    <property type="entry name" value="RVT_2"/>
</dbReference>
<gene>
    <name evidence="2" type="ORF">KK1_036142</name>
</gene>
<accession>A0A151RIM9</accession>
<proteinExistence type="predicted"/>
<dbReference type="Pfam" id="PF07727">
    <property type="entry name" value="RVT_2"/>
    <property type="match status" value="1"/>
</dbReference>
<dbReference type="Gramene" id="C.cajan_32856.t">
    <property type="protein sequence ID" value="C.cajan_32856.t"/>
    <property type="gene ID" value="C.cajan_32856"/>
</dbReference>
<evidence type="ECO:0000259" key="1">
    <source>
        <dbReference type="Pfam" id="PF07727"/>
    </source>
</evidence>
<keyword evidence="3" id="KW-1185">Reference proteome</keyword>
<dbReference type="PANTHER" id="PTHR11439:SF467">
    <property type="entry name" value="INTEGRASE CATALYTIC DOMAIN-CONTAINING PROTEIN"/>
    <property type="match status" value="1"/>
</dbReference>
<dbReference type="Proteomes" id="UP000075243">
    <property type="component" value="Unassembled WGS sequence"/>
</dbReference>
<dbReference type="PANTHER" id="PTHR11439">
    <property type="entry name" value="GAG-POL-RELATED RETROTRANSPOSON"/>
    <property type="match status" value="1"/>
</dbReference>
<dbReference type="CDD" id="cd09272">
    <property type="entry name" value="RNase_HI_RT_Ty1"/>
    <property type="match status" value="1"/>
</dbReference>
<dbReference type="AlphaFoldDB" id="A0A151RIM9"/>
<sequence length="278" mass="31223">MTTRSKNGIVKSRINPTLLLSSAEPKSVKIALTDPNRLAAMQADIQALHANNTWQLVDLPSGRKPIRCRWVFRVKENPDGSINKYKARLVAKGFHQQPGLDFSETFSPVVKPVTIRVVLSLAVSYWASDPNDRRSTSAACIYLGPNLVSWWSKKQLLVARSSTEAEYRALAKAVTEVLWIQSLLKELKVKINTPTVLCDNQSTVALSHNPVLHSRSKHMELDIFFVREKVLSKTLVVSHIPAQHQYADVLTKALSSRRFLFLRSKLNVVNPSVVFHPP</sequence>